<dbReference type="Proteomes" id="UP000199236">
    <property type="component" value="Unassembled WGS sequence"/>
</dbReference>
<gene>
    <name evidence="2" type="ORF">SAMN04488056_103296</name>
</gene>
<proteinExistence type="predicted"/>
<dbReference type="OrthoDB" id="8442121at2"/>
<keyword evidence="3" id="KW-1185">Reference proteome</keyword>
<evidence type="ECO:0000313" key="2">
    <source>
        <dbReference type="EMBL" id="SFO13660.1"/>
    </source>
</evidence>
<evidence type="ECO:0000256" key="1">
    <source>
        <dbReference type="SAM" id="Phobius"/>
    </source>
</evidence>
<name>A0A1I5EQG8_9HYPH</name>
<evidence type="ECO:0000313" key="3">
    <source>
        <dbReference type="Proteomes" id="UP000199236"/>
    </source>
</evidence>
<feature type="transmembrane region" description="Helical" evidence="1">
    <location>
        <begin position="27"/>
        <end position="46"/>
    </location>
</feature>
<dbReference type="AlphaFoldDB" id="A0A1I5EQG8"/>
<organism evidence="2 3">
    <name type="scientific">Cohaesibacter marisflavi</name>
    <dbReference type="NCBI Taxonomy" id="655353"/>
    <lineage>
        <taxon>Bacteria</taxon>
        <taxon>Pseudomonadati</taxon>
        <taxon>Pseudomonadota</taxon>
        <taxon>Alphaproteobacteria</taxon>
        <taxon>Hyphomicrobiales</taxon>
        <taxon>Cohaesibacteraceae</taxon>
    </lineage>
</organism>
<keyword evidence="1" id="KW-1133">Transmembrane helix</keyword>
<keyword evidence="1" id="KW-0812">Transmembrane</keyword>
<feature type="transmembrane region" description="Helical" evidence="1">
    <location>
        <begin position="58"/>
        <end position="81"/>
    </location>
</feature>
<sequence>MKSCGINTGTKVKDDPFLFRNHYPLPVRVMIGLFGVVLWLLPYALLVAPQWNSFSWVLIPYTILGLMGGVGGAFFLLSAILGEARETRLDLESQQVIQTTRDWLFRRRAKRTPFTDISILEFHRPNWATDETVIEIHPVLENGDSLPAFGAFPSEEEAEKIRTLMGFRSQGMVEVSGFRALANRWRGAARVIEGGSNEGGDQSSGSVHRLH</sequence>
<dbReference type="EMBL" id="FOVR01000003">
    <property type="protein sequence ID" value="SFO13660.1"/>
    <property type="molecule type" value="Genomic_DNA"/>
</dbReference>
<keyword evidence="1" id="KW-0472">Membrane</keyword>
<reference evidence="2 3" key="1">
    <citation type="submission" date="2016-10" db="EMBL/GenBank/DDBJ databases">
        <authorList>
            <person name="de Groot N.N."/>
        </authorList>
    </citation>
    <scope>NUCLEOTIDE SEQUENCE [LARGE SCALE GENOMIC DNA]</scope>
    <source>
        <strain evidence="2 3">CGMCC 1.9157</strain>
    </source>
</reference>
<accession>A0A1I5EQG8</accession>
<dbReference type="RefSeq" id="WP_090070968.1">
    <property type="nucleotide sequence ID" value="NZ_FOVR01000003.1"/>
</dbReference>
<dbReference type="STRING" id="655353.SAMN04488056_103296"/>
<protein>
    <submittedName>
        <fullName evidence="2">Uncharacterized protein</fullName>
    </submittedName>
</protein>